<reference evidence="1" key="1">
    <citation type="submission" date="2014-09" db="EMBL/GenBank/DDBJ databases">
        <authorList>
            <person name="Magalhaes I.L.F."/>
            <person name="Oliveira U."/>
            <person name="Santos F.R."/>
            <person name="Vidigal T.H.D.A."/>
            <person name="Brescovit A.D."/>
            <person name="Santos A.J."/>
        </authorList>
    </citation>
    <scope>NUCLEOTIDE SEQUENCE</scope>
    <source>
        <tissue evidence="1">Shoot tissue taken approximately 20 cm above the soil surface</tissue>
    </source>
</reference>
<organism evidence="1">
    <name type="scientific">Arundo donax</name>
    <name type="common">Giant reed</name>
    <name type="synonym">Donax arundinaceus</name>
    <dbReference type="NCBI Taxonomy" id="35708"/>
    <lineage>
        <taxon>Eukaryota</taxon>
        <taxon>Viridiplantae</taxon>
        <taxon>Streptophyta</taxon>
        <taxon>Embryophyta</taxon>
        <taxon>Tracheophyta</taxon>
        <taxon>Spermatophyta</taxon>
        <taxon>Magnoliopsida</taxon>
        <taxon>Liliopsida</taxon>
        <taxon>Poales</taxon>
        <taxon>Poaceae</taxon>
        <taxon>PACMAD clade</taxon>
        <taxon>Arundinoideae</taxon>
        <taxon>Arundineae</taxon>
        <taxon>Arundo</taxon>
    </lineage>
</organism>
<dbReference type="AlphaFoldDB" id="A0A0A9FU87"/>
<dbReference type="EMBL" id="GBRH01265809">
    <property type="protein sequence ID" value="JAD32086.1"/>
    <property type="molecule type" value="Transcribed_RNA"/>
</dbReference>
<name>A0A0A9FU87_ARUDO</name>
<evidence type="ECO:0000313" key="1">
    <source>
        <dbReference type="EMBL" id="JAE14804.1"/>
    </source>
</evidence>
<reference evidence="1" key="2">
    <citation type="journal article" date="2015" name="Data Brief">
        <title>Shoot transcriptome of the giant reed, Arundo donax.</title>
        <authorList>
            <person name="Barrero R.A."/>
            <person name="Guerrero F.D."/>
            <person name="Moolhuijzen P."/>
            <person name="Goolsby J.A."/>
            <person name="Tidwell J."/>
            <person name="Bellgard S.E."/>
            <person name="Bellgard M.I."/>
        </authorList>
    </citation>
    <scope>NUCLEOTIDE SEQUENCE</scope>
    <source>
        <tissue evidence="1">Shoot tissue taken approximately 20 cm above the soil surface</tissue>
    </source>
</reference>
<accession>A0A0A9FU87</accession>
<proteinExistence type="predicted"/>
<protein>
    <submittedName>
        <fullName evidence="1">Uncharacterized protein</fullName>
    </submittedName>
</protein>
<sequence length="36" mass="4356">MSKYRRLKLIFAYMVNYSVDKNNHMVNAPYNHPILN</sequence>
<dbReference type="EMBL" id="GBRH01183092">
    <property type="protein sequence ID" value="JAE14804.1"/>
    <property type="molecule type" value="Transcribed_RNA"/>
</dbReference>